<dbReference type="EMBL" id="BEXT01000001">
    <property type="protein sequence ID" value="GBC59841.1"/>
    <property type="molecule type" value="Genomic_DNA"/>
</dbReference>
<evidence type="ECO:0000313" key="2">
    <source>
        <dbReference type="Proteomes" id="UP000288096"/>
    </source>
</evidence>
<dbReference type="PROSITE" id="PS51257">
    <property type="entry name" value="PROKAR_LIPOPROTEIN"/>
    <property type="match status" value="1"/>
</dbReference>
<proteinExistence type="predicted"/>
<name>A0A401FS89_9BACT</name>
<protein>
    <recommendedName>
        <fullName evidence="3">DUF2459 domain-containing protein</fullName>
    </recommendedName>
</protein>
<dbReference type="RefSeq" id="WP_166404868.1">
    <property type="nucleotide sequence ID" value="NZ_BEXT01000001.1"/>
</dbReference>
<dbReference type="InterPro" id="IPR011727">
    <property type="entry name" value="CHP02117"/>
</dbReference>
<evidence type="ECO:0000313" key="1">
    <source>
        <dbReference type="EMBL" id="GBC59841.1"/>
    </source>
</evidence>
<reference evidence="2" key="2">
    <citation type="submission" date="2019-01" db="EMBL/GenBank/DDBJ databases">
        <title>Genome sequence of Desulfonema ishimotonii strain Tokyo 01.</title>
        <authorList>
            <person name="Fukui M."/>
        </authorList>
    </citation>
    <scope>NUCLEOTIDE SEQUENCE [LARGE SCALE GENOMIC DNA]</scope>
    <source>
        <strain evidence="2">Tokyo 01</strain>
    </source>
</reference>
<dbReference type="AlphaFoldDB" id="A0A401FS89"/>
<dbReference type="NCBIfam" id="TIGR02117">
    <property type="entry name" value="chp_urease_rgn"/>
    <property type="match status" value="1"/>
</dbReference>
<dbReference type="Pfam" id="PF09601">
    <property type="entry name" value="DUF2459"/>
    <property type="match status" value="1"/>
</dbReference>
<accession>A0A401FS89</accession>
<evidence type="ECO:0008006" key="3">
    <source>
        <dbReference type="Google" id="ProtNLM"/>
    </source>
</evidence>
<comment type="caution">
    <text evidence="1">The sequence shown here is derived from an EMBL/GenBank/DDBJ whole genome shotgun (WGS) entry which is preliminary data.</text>
</comment>
<dbReference type="Proteomes" id="UP000288096">
    <property type="component" value="Unassembled WGS sequence"/>
</dbReference>
<reference evidence="2" key="1">
    <citation type="submission" date="2017-11" db="EMBL/GenBank/DDBJ databases">
        <authorList>
            <person name="Watanabe M."/>
            <person name="Kojima H."/>
        </authorList>
    </citation>
    <scope>NUCLEOTIDE SEQUENCE [LARGE SCALE GENOMIC DNA]</scope>
    <source>
        <strain evidence="2">Tokyo 01</strain>
    </source>
</reference>
<sequence length="225" mass="24918">MNPFRSHRIHTVFIIWACVLYGCASPITDLYPPEKDAAGNQTLFVVSHGWHTGLVINRAAASSHLEHLRGVFENAKYIEIGWGDEGFYRAEKITAGLVLRAIFWPTKTVLHIVAVPIPPEEYFPGSKVVELTLSEKGFEKMVRYINSSFAPDGSLNPVSLGPGLYGDSLFFRAKGQYVAFNTCNNWTAHAIRASGFPISPFYALTAGNVMYQVTHGNATRTLRVP</sequence>
<keyword evidence="2" id="KW-1185">Reference proteome</keyword>
<gene>
    <name evidence="1" type="ORF">DENIS_0782</name>
</gene>
<organism evidence="1 2">
    <name type="scientific">Desulfonema ishimotonii</name>
    <dbReference type="NCBI Taxonomy" id="45657"/>
    <lineage>
        <taxon>Bacteria</taxon>
        <taxon>Pseudomonadati</taxon>
        <taxon>Thermodesulfobacteriota</taxon>
        <taxon>Desulfobacteria</taxon>
        <taxon>Desulfobacterales</taxon>
        <taxon>Desulfococcaceae</taxon>
        <taxon>Desulfonema</taxon>
    </lineage>
</organism>